<gene>
    <name evidence="2" type="ORF">SAMN02745704_00958</name>
</gene>
<dbReference type="Proteomes" id="UP000190027">
    <property type="component" value="Unassembled WGS sequence"/>
</dbReference>
<dbReference type="OrthoDB" id="5471615at2"/>
<feature type="domain" description="PilZ" evidence="1">
    <location>
        <begin position="15"/>
        <end position="109"/>
    </location>
</feature>
<evidence type="ECO:0000259" key="1">
    <source>
        <dbReference type="Pfam" id="PF07238"/>
    </source>
</evidence>
<organism evidence="2 3">
    <name type="scientific">Paucidesulfovibrio gracilis DSM 16080</name>
    <dbReference type="NCBI Taxonomy" id="1121449"/>
    <lineage>
        <taxon>Bacteria</taxon>
        <taxon>Pseudomonadati</taxon>
        <taxon>Thermodesulfobacteriota</taxon>
        <taxon>Desulfovibrionia</taxon>
        <taxon>Desulfovibrionales</taxon>
        <taxon>Desulfovibrionaceae</taxon>
        <taxon>Paucidesulfovibrio</taxon>
    </lineage>
</organism>
<dbReference type="InterPro" id="IPR009875">
    <property type="entry name" value="PilZ_domain"/>
</dbReference>
<dbReference type="STRING" id="1121449.SAMN02745704_00958"/>
<dbReference type="Gene3D" id="2.40.10.220">
    <property type="entry name" value="predicted glycosyltransferase like domains"/>
    <property type="match status" value="1"/>
</dbReference>
<accession>A0A1T4WIP5</accession>
<keyword evidence="3" id="KW-1185">Reference proteome</keyword>
<name>A0A1T4WIP5_9BACT</name>
<dbReference type="RefSeq" id="WP_078716544.1">
    <property type="nucleotide sequence ID" value="NZ_FUYC01000003.1"/>
</dbReference>
<evidence type="ECO:0000313" key="3">
    <source>
        <dbReference type="Proteomes" id="UP000190027"/>
    </source>
</evidence>
<dbReference type="AlphaFoldDB" id="A0A1T4WIP5"/>
<protein>
    <submittedName>
        <fullName evidence="2">PilZ domain-containing protein</fullName>
    </submittedName>
</protein>
<evidence type="ECO:0000313" key="2">
    <source>
        <dbReference type="EMBL" id="SKA77213.1"/>
    </source>
</evidence>
<dbReference type="GO" id="GO:0035438">
    <property type="term" value="F:cyclic-di-GMP binding"/>
    <property type="evidence" value="ECO:0007669"/>
    <property type="project" value="InterPro"/>
</dbReference>
<dbReference type="Pfam" id="PF07238">
    <property type="entry name" value="PilZ"/>
    <property type="match status" value="1"/>
</dbReference>
<proteinExistence type="predicted"/>
<sequence length="125" mass="14047">MDFDISFGECEDRARQAFRTRVPGLVVKFHDSGQTFDVKDISASGFAVQDPSKGLASGESCEVSFYLNKKLFLGKVFATVVRTLDDGITGLTFDELKRQQALKLDKLVLEVQKRLIKLRKSRAEE</sequence>
<dbReference type="EMBL" id="FUYC01000003">
    <property type="protein sequence ID" value="SKA77213.1"/>
    <property type="molecule type" value="Genomic_DNA"/>
</dbReference>
<reference evidence="2 3" key="1">
    <citation type="submission" date="2017-02" db="EMBL/GenBank/DDBJ databases">
        <authorList>
            <person name="Peterson S.W."/>
        </authorList>
    </citation>
    <scope>NUCLEOTIDE SEQUENCE [LARGE SCALE GENOMIC DNA]</scope>
    <source>
        <strain evidence="2 3">DSM 16080</strain>
    </source>
</reference>